<dbReference type="PANTHER" id="PTHR12812:SF0">
    <property type="entry name" value="HEPARAN-SULFATE 6-O-SULFOTRANSFERASE"/>
    <property type="match status" value="1"/>
</dbReference>
<evidence type="ECO:0000256" key="9">
    <source>
        <dbReference type="RuleBase" id="RU364122"/>
    </source>
</evidence>
<protein>
    <recommendedName>
        <fullName evidence="9">Heparan-sulfate 6-O-sulfotransferase</fullName>
        <ecNumber evidence="9">2.8.2.-</ecNumber>
    </recommendedName>
</protein>
<dbReference type="PANTHER" id="PTHR12812">
    <property type="entry name" value="HEPARAN SULFATE 6-O-SULFOTRANSFERASE 3"/>
    <property type="match status" value="1"/>
</dbReference>
<evidence type="ECO:0000256" key="2">
    <source>
        <dbReference type="ARBA" id="ARBA00010109"/>
    </source>
</evidence>
<comment type="caution">
    <text evidence="10">The sequence shown here is derived from an EMBL/GenBank/DDBJ whole genome shotgun (WGS) entry which is preliminary data.</text>
</comment>
<keyword evidence="5 9" id="KW-0735">Signal-anchor</keyword>
<evidence type="ECO:0000313" key="11">
    <source>
        <dbReference type="Proteomes" id="UP000288716"/>
    </source>
</evidence>
<comment type="catalytic activity">
    <reaction evidence="9">
        <text>alpha-D-glucosaminyl-[heparan sulfate](n) + 3'-phosphoadenylyl sulfate = 6-sulfo-alpha-D-glucosaminyl-[heparan sulfate](n) + adenosine 3',5'-bisphosphate + H(+)</text>
        <dbReference type="Rhea" id="RHEA:56604"/>
        <dbReference type="Rhea" id="RHEA-COMP:9830"/>
        <dbReference type="Rhea" id="RHEA-COMP:14621"/>
        <dbReference type="ChEBI" id="CHEBI:15378"/>
        <dbReference type="ChEBI" id="CHEBI:58339"/>
        <dbReference type="ChEBI" id="CHEBI:58343"/>
        <dbReference type="ChEBI" id="CHEBI:58388"/>
        <dbReference type="ChEBI" id="CHEBI:140604"/>
    </reaction>
</comment>
<dbReference type="InterPro" id="IPR005331">
    <property type="entry name" value="Sulfotransferase"/>
</dbReference>
<dbReference type="FunFam" id="3.40.50.300:FF:000347">
    <property type="entry name" value="Heparan-sulfate 6-O-sulfotransferase"/>
    <property type="match status" value="1"/>
</dbReference>
<keyword evidence="8" id="KW-0325">Glycoprotein</keyword>
<keyword evidence="4" id="KW-0812">Transmembrane</keyword>
<dbReference type="Proteomes" id="UP000288716">
    <property type="component" value="Unassembled WGS sequence"/>
</dbReference>
<dbReference type="GO" id="GO:0017095">
    <property type="term" value="F:heparan sulfate 6-sulfotransferase activity"/>
    <property type="evidence" value="ECO:0007669"/>
    <property type="project" value="RHEA"/>
</dbReference>
<comment type="subcellular location">
    <subcellularLocation>
        <location evidence="1 9">Membrane</location>
        <topology evidence="1 9">Single-pass type II membrane protein</topology>
    </subcellularLocation>
</comment>
<comment type="similarity">
    <text evidence="2 9">Belongs to the sulfotransferase 6 family.</text>
</comment>
<evidence type="ECO:0000256" key="5">
    <source>
        <dbReference type="ARBA" id="ARBA00022968"/>
    </source>
</evidence>
<keyword evidence="3 9" id="KW-0808">Transferase</keyword>
<keyword evidence="11" id="KW-1185">Reference proteome</keyword>
<dbReference type="SUPFAM" id="SSF52540">
    <property type="entry name" value="P-loop containing nucleoside triphosphate hydrolases"/>
    <property type="match status" value="1"/>
</dbReference>
<evidence type="ECO:0000256" key="1">
    <source>
        <dbReference type="ARBA" id="ARBA00004606"/>
    </source>
</evidence>
<keyword evidence="6" id="KW-1133">Transmembrane helix</keyword>
<dbReference type="STRING" id="299467.A0A443S1T1"/>
<evidence type="ECO:0000256" key="8">
    <source>
        <dbReference type="ARBA" id="ARBA00023180"/>
    </source>
</evidence>
<comment type="function">
    <text evidence="9">6-O-sulfation enzyme which catalyzes the transfer of sulfate from 3'-phosphoadenosine 5'-phosphosulfate (PAPS) to position 6 of the N-sulfoglucosamine residue (GlcNS) of heparan sulfate.</text>
</comment>
<evidence type="ECO:0000256" key="7">
    <source>
        <dbReference type="ARBA" id="ARBA00023136"/>
    </source>
</evidence>
<dbReference type="EC" id="2.8.2.-" evidence="9"/>
<name>A0A443S1T1_9ACAR</name>
<proteinExistence type="inferred from homology"/>
<keyword evidence="7 9" id="KW-0472">Membrane</keyword>
<evidence type="ECO:0000256" key="6">
    <source>
        <dbReference type="ARBA" id="ARBA00022989"/>
    </source>
</evidence>
<sequence length="343" mass="40364">MKGNDVIVFLHIQKTGGTSFGRHLVKDLDLINPCECKKGHKRCKCLRPDSEEKFWLFSRYTTGWKCGLHADWTELTNCVDSVMDESEKSVTKRRYFYITLLRDPVSRFLSEFRHVQRGATWKSSRHWCGGRIATLVELPSCYEDDDWRDVSLEEFMGCEHNLAINRQTRMLADLTLVGCYNSSSMPASERNTILLESAKRNLREMAFFGLSEFQKISQYLFESTFKLHFMHPFIQLNETHSSLMRDEIGEDLVAKINKINYLDIKLYSYAKQLLFDRFNKMKAMDSNFTYNFKNLGNLGQNEEKFLLANNTEIFPEYRILKKIEKQKRKKLKMKSMRNTTSFT</sequence>
<gene>
    <name evidence="10" type="ORF">B4U80_01152</name>
</gene>
<reference evidence="10 11" key="1">
    <citation type="journal article" date="2018" name="Gigascience">
        <title>Genomes of trombidid mites reveal novel predicted allergens and laterally-transferred genes associated with secondary metabolism.</title>
        <authorList>
            <person name="Dong X."/>
            <person name="Chaisiri K."/>
            <person name="Xia D."/>
            <person name="Armstrong S.D."/>
            <person name="Fang Y."/>
            <person name="Donnelly M.J."/>
            <person name="Kadowaki T."/>
            <person name="McGarry J.W."/>
            <person name="Darby A.C."/>
            <person name="Makepeace B.L."/>
        </authorList>
    </citation>
    <scope>NUCLEOTIDE SEQUENCE [LARGE SCALE GENOMIC DNA]</scope>
    <source>
        <strain evidence="10">UoL-UT</strain>
    </source>
</reference>
<evidence type="ECO:0000256" key="3">
    <source>
        <dbReference type="ARBA" id="ARBA00022679"/>
    </source>
</evidence>
<dbReference type="InterPro" id="IPR027417">
    <property type="entry name" value="P-loop_NTPase"/>
</dbReference>
<dbReference type="EMBL" id="NCKV01012057">
    <property type="protein sequence ID" value="RWS21480.1"/>
    <property type="molecule type" value="Genomic_DNA"/>
</dbReference>
<evidence type="ECO:0000256" key="4">
    <source>
        <dbReference type="ARBA" id="ARBA00022692"/>
    </source>
</evidence>
<accession>A0A443S1T1</accession>
<dbReference type="Gene3D" id="3.40.50.300">
    <property type="entry name" value="P-loop containing nucleotide triphosphate hydrolases"/>
    <property type="match status" value="1"/>
</dbReference>
<dbReference type="AlphaFoldDB" id="A0A443S1T1"/>
<evidence type="ECO:0000313" key="10">
    <source>
        <dbReference type="EMBL" id="RWS21480.1"/>
    </source>
</evidence>
<dbReference type="GO" id="GO:0016020">
    <property type="term" value="C:membrane"/>
    <property type="evidence" value="ECO:0007669"/>
    <property type="project" value="UniProtKB-SubCell"/>
</dbReference>
<dbReference type="InterPro" id="IPR010635">
    <property type="entry name" value="Heparan_SO4-6-sulfoTrfase"/>
</dbReference>
<dbReference type="VEuPathDB" id="VectorBase:LDEU010560"/>
<dbReference type="Pfam" id="PF03567">
    <property type="entry name" value="Sulfotransfer_2"/>
    <property type="match status" value="1"/>
</dbReference>
<dbReference type="OrthoDB" id="406981at2759"/>
<organism evidence="10 11">
    <name type="scientific">Leptotrombidium deliense</name>
    <dbReference type="NCBI Taxonomy" id="299467"/>
    <lineage>
        <taxon>Eukaryota</taxon>
        <taxon>Metazoa</taxon>
        <taxon>Ecdysozoa</taxon>
        <taxon>Arthropoda</taxon>
        <taxon>Chelicerata</taxon>
        <taxon>Arachnida</taxon>
        <taxon>Acari</taxon>
        <taxon>Acariformes</taxon>
        <taxon>Trombidiformes</taxon>
        <taxon>Prostigmata</taxon>
        <taxon>Anystina</taxon>
        <taxon>Parasitengona</taxon>
        <taxon>Trombiculoidea</taxon>
        <taxon>Trombiculidae</taxon>
        <taxon>Leptotrombidium</taxon>
    </lineage>
</organism>